<evidence type="ECO:0000313" key="3">
    <source>
        <dbReference type="Proteomes" id="UP001212803"/>
    </source>
</evidence>
<feature type="signal peptide" evidence="1">
    <location>
        <begin position="1"/>
        <end position="24"/>
    </location>
</feature>
<name>A0ABY7M576_9CHLR</name>
<evidence type="ECO:0000256" key="1">
    <source>
        <dbReference type="SAM" id="SignalP"/>
    </source>
</evidence>
<gene>
    <name evidence="2" type="ORF">O0235_12235</name>
</gene>
<evidence type="ECO:0008006" key="4">
    <source>
        <dbReference type="Google" id="ProtNLM"/>
    </source>
</evidence>
<reference evidence="2 3" key="1">
    <citation type="journal article" date="2023" name="ISME J.">
        <title>Thermophilic Dehalococcoidia with unusual traits shed light on an unexpected past.</title>
        <authorList>
            <person name="Palmer M."/>
            <person name="Covington J.K."/>
            <person name="Zhou E.M."/>
            <person name="Thomas S.C."/>
            <person name="Habib N."/>
            <person name="Seymour C.O."/>
            <person name="Lai D."/>
            <person name="Johnston J."/>
            <person name="Hashimi A."/>
            <person name="Jiao J.Y."/>
            <person name="Muok A.R."/>
            <person name="Liu L."/>
            <person name="Xian W.D."/>
            <person name="Zhi X.Y."/>
            <person name="Li M.M."/>
            <person name="Silva L.P."/>
            <person name="Bowen B.P."/>
            <person name="Louie K."/>
            <person name="Briegel A."/>
            <person name="Pett-Ridge J."/>
            <person name="Weber P.K."/>
            <person name="Tocheva E.I."/>
            <person name="Woyke T."/>
            <person name="Northen T.R."/>
            <person name="Mayali X."/>
            <person name="Li W.J."/>
            <person name="Hedlund B.P."/>
        </authorList>
    </citation>
    <scope>NUCLEOTIDE SEQUENCE [LARGE SCALE GENOMIC DNA]</scope>
    <source>
        <strain evidence="2 3">YIM 72310</strain>
    </source>
</reference>
<organism evidence="2 3">
    <name type="scientific">Tepidiforma flava</name>
    <dbReference type="NCBI Taxonomy" id="3004094"/>
    <lineage>
        <taxon>Bacteria</taxon>
        <taxon>Bacillati</taxon>
        <taxon>Chloroflexota</taxon>
        <taxon>Tepidiformia</taxon>
        <taxon>Tepidiformales</taxon>
        <taxon>Tepidiformaceae</taxon>
        <taxon>Tepidiforma</taxon>
    </lineage>
</organism>
<feature type="chain" id="PRO_5046526482" description="Glycosyl hydrolase" evidence="1">
    <location>
        <begin position="25"/>
        <end position="393"/>
    </location>
</feature>
<dbReference type="SUPFAM" id="SSF48239">
    <property type="entry name" value="Terpenoid cyclases/Protein prenyltransferases"/>
    <property type="match status" value="1"/>
</dbReference>
<keyword evidence="1" id="KW-0732">Signal</keyword>
<accession>A0ABY7M576</accession>
<keyword evidence="3" id="KW-1185">Reference proteome</keyword>
<dbReference type="Proteomes" id="UP001212803">
    <property type="component" value="Chromosome"/>
</dbReference>
<evidence type="ECO:0000313" key="2">
    <source>
        <dbReference type="EMBL" id="WBL35535.1"/>
    </source>
</evidence>
<dbReference type="InterPro" id="IPR008930">
    <property type="entry name" value="Terpenoid_cyclase/PrenylTrfase"/>
</dbReference>
<dbReference type="EMBL" id="CP115149">
    <property type="protein sequence ID" value="WBL35535.1"/>
    <property type="molecule type" value="Genomic_DNA"/>
</dbReference>
<protein>
    <recommendedName>
        <fullName evidence="4">Glycosyl hydrolase</fullName>
    </recommendedName>
</protein>
<dbReference type="RefSeq" id="WP_270056061.1">
    <property type="nucleotide sequence ID" value="NZ_CP115149.1"/>
</dbReference>
<proteinExistence type="predicted"/>
<sequence length="393" mass="42462">MKRPLLATLSAWAVGLVVLRATLAAPQHCPAVAPAAALESARLAAAWIDANQYPDGSYVYEYDIEEDVDLPGYNVVRHAGVTMSLYQLAAAGETAYLPAADSGLRWMERNLYRHDDWAALQDPADGSVRLGATALMLAGLLHRRIATGEPAYDSLMRELGRGMLVLQLPDGAFLNRWDTAALRPDPAERSKYATGEAFWALALLHRFFPGEGWDGAARRTARYLAEDRDRVEGLAFPPWADQWAAYGFGEMATWGPLAESEVRYLESLAARFGLLTRAESARTGSELSRLLRGRQARAAGLATWGEGLAGLHRAALAEPRLAHLRPAIEERLACVAGMLADRQVSPAEAAAAPNPGRAAGAWFSGGVTRMDDQQHALSALLLASLILSGKEQP</sequence>